<evidence type="ECO:0000313" key="2">
    <source>
        <dbReference type="Proteomes" id="UP001338125"/>
    </source>
</evidence>
<comment type="caution">
    <text evidence="1">The sequence shown here is derived from an EMBL/GenBank/DDBJ whole genome shotgun (WGS) entry which is preliminary data.</text>
</comment>
<name>A0ABR0SD06_9HYPO</name>
<sequence>MHEVPSPPLLPACVIGAETKQVDTVGSPGHSSSIAIDGPAELLKRSLTESPSYTATVLLFVTDAVIGSPDKDIGAARGSRRLLREDLGCMISSGVSFITGVFADTEGDMLGPWKGTTYKSRDAARFVETDGLDNEGFMSCVVNPYMFLVVIVNRQRKISQDDGESRREVRVTQNTPDDGMIKVVGLVGSNEDFRVLDCRDFRASGDKANRAEQIPLTLTLLESFDGCSSLSDFGFRSGSHVERHVAGTLERVAHMDCIVFVANRELFQQPLS</sequence>
<reference evidence="1 2" key="1">
    <citation type="submission" date="2024-01" db="EMBL/GenBank/DDBJ databases">
        <title>Complete genome of Cladobotryum mycophilum ATHUM6906.</title>
        <authorList>
            <person name="Christinaki A.C."/>
            <person name="Myridakis A.I."/>
            <person name="Kouvelis V.N."/>
        </authorList>
    </citation>
    <scope>NUCLEOTIDE SEQUENCE [LARGE SCALE GENOMIC DNA]</scope>
    <source>
        <strain evidence="1 2">ATHUM6906</strain>
    </source>
</reference>
<dbReference type="EMBL" id="JAVFKD010000014">
    <property type="protein sequence ID" value="KAK5989660.1"/>
    <property type="molecule type" value="Genomic_DNA"/>
</dbReference>
<proteinExistence type="predicted"/>
<protein>
    <submittedName>
        <fullName evidence="1">Uncharacterized protein</fullName>
    </submittedName>
</protein>
<evidence type="ECO:0000313" key="1">
    <source>
        <dbReference type="EMBL" id="KAK5989660.1"/>
    </source>
</evidence>
<keyword evidence="2" id="KW-1185">Reference proteome</keyword>
<gene>
    <name evidence="1" type="ORF">PT974_07915</name>
</gene>
<accession>A0ABR0SD06</accession>
<organism evidence="1 2">
    <name type="scientific">Cladobotryum mycophilum</name>
    <dbReference type="NCBI Taxonomy" id="491253"/>
    <lineage>
        <taxon>Eukaryota</taxon>
        <taxon>Fungi</taxon>
        <taxon>Dikarya</taxon>
        <taxon>Ascomycota</taxon>
        <taxon>Pezizomycotina</taxon>
        <taxon>Sordariomycetes</taxon>
        <taxon>Hypocreomycetidae</taxon>
        <taxon>Hypocreales</taxon>
        <taxon>Hypocreaceae</taxon>
        <taxon>Cladobotryum</taxon>
    </lineage>
</organism>
<dbReference type="Proteomes" id="UP001338125">
    <property type="component" value="Unassembled WGS sequence"/>
</dbReference>